<dbReference type="SUPFAM" id="SSF48264">
    <property type="entry name" value="Cytochrome P450"/>
    <property type="match status" value="1"/>
</dbReference>
<dbReference type="Proteomes" id="UP000255355">
    <property type="component" value="Unassembled WGS sequence"/>
</dbReference>
<proteinExistence type="inferred from homology"/>
<evidence type="ECO:0000256" key="7">
    <source>
        <dbReference type="PIRSR" id="PIRSR602403-1"/>
    </source>
</evidence>
<evidence type="ECO:0000256" key="4">
    <source>
        <dbReference type="ARBA" id="ARBA00022679"/>
    </source>
</evidence>
<evidence type="ECO:0000256" key="5">
    <source>
        <dbReference type="ARBA" id="ARBA00022723"/>
    </source>
</evidence>
<dbReference type="EMBL" id="QQAZ01000002">
    <property type="protein sequence ID" value="RDI54340.1"/>
    <property type="molecule type" value="Genomic_DNA"/>
</dbReference>
<dbReference type="PANTHER" id="PTHR24305">
    <property type="entry name" value="CYTOCHROME P450"/>
    <property type="match status" value="1"/>
</dbReference>
<dbReference type="InterPro" id="IPR028098">
    <property type="entry name" value="Glyco_trans_4-like_N"/>
</dbReference>
<organism evidence="10 11">
    <name type="scientific">Nocardia mexicana</name>
    <dbReference type="NCBI Taxonomy" id="279262"/>
    <lineage>
        <taxon>Bacteria</taxon>
        <taxon>Bacillati</taxon>
        <taxon>Actinomycetota</taxon>
        <taxon>Actinomycetes</taxon>
        <taxon>Mycobacteriales</taxon>
        <taxon>Nocardiaceae</taxon>
        <taxon>Nocardia</taxon>
    </lineage>
</organism>
<dbReference type="Gene3D" id="3.40.50.2000">
    <property type="entry name" value="Glycogen Phosphorylase B"/>
    <property type="match status" value="2"/>
</dbReference>
<dbReference type="PROSITE" id="PS00086">
    <property type="entry name" value="CYTOCHROME_P450"/>
    <property type="match status" value="1"/>
</dbReference>
<accession>A0A370HC28</accession>
<reference evidence="10 11" key="1">
    <citation type="submission" date="2018-07" db="EMBL/GenBank/DDBJ databases">
        <title>Genomic Encyclopedia of Type Strains, Phase IV (KMG-IV): sequencing the most valuable type-strain genomes for metagenomic binning, comparative biology and taxonomic classification.</title>
        <authorList>
            <person name="Goeker M."/>
        </authorList>
    </citation>
    <scope>NUCLEOTIDE SEQUENCE [LARGE SCALE GENOMIC DNA]</scope>
    <source>
        <strain evidence="10 11">DSM 44952</strain>
    </source>
</reference>
<dbReference type="PRINTS" id="PR00465">
    <property type="entry name" value="EP450IV"/>
</dbReference>
<dbReference type="Pfam" id="PF00067">
    <property type="entry name" value="p450"/>
    <property type="match status" value="1"/>
</dbReference>
<dbReference type="InterPro" id="IPR050121">
    <property type="entry name" value="Cytochrome_P450_monoxygenase"/>
</dbReference>
<keyword evidence="11" id="KW-1185">Reference proteome</keyword>
<dbReference type="InterPro" id="IPR036396">
    <property type="entry name" value="Cyt_P450_sf"/>
</dbReference>
<feature type="domain" description="Glycosyltransferase subfamily 4-like N-terminal" evidence="9">
    <location>
        <begin position="10"/>
        <end position="214"/>
    </location>
</feature>
<evidence type="ECO:0000256" key="3">
    <source>
        <dbReference type="ARBA" id="ARBA00022676"/>
    </source>
</evidence>
<dbReference type="InterPro" id="IPR002403">
    <property type="entry name" value="Cyt_P450_E_grp-IV"/>
</dbReference>
<gene>
    <name evidence="10" type="ORF">DFR68_102465</name>
</gene>
<keyword evidence="6 7" id="KW-0408">Iron</keyword>
<dbReference type="GO" id="GO:0016757">
    <property type="term" value="F:glycosyltransferase activity"/>
    <property type="evidence" value="ECO:0007669"/>
    <property type="project" value="UniProtKB-KW"/>
</dbReference>
<feature type="binding site" description="axial binding residue" evidence="7">
    <location>
        <position position="852"/>
    </location>
    <ligand>
        <name>heme</name>
        <dbReference type="ChEBI" id="CHEBI:30413"/>
    </ligand>
    <ligandPart>
        <name>Fe</name>
        <dbReference type="ChEBI" id="CHEBI:18248"/>
    </ligandPart>
</feature>
<keyword evidence="5 7" id="KW-0479">Metal-binding</keyword>
<dbReference type="PANTHER" id="PTHR24305:SF166">
    <property type="entry name" value="CYTOCHROME P450 12A4, MITOCHONDRIAL-RELATED"/>
    <property type="match status" value="1"/>
</dbReference>
<dbReference type="STRING" id="1210089.GCA_001613165_03726"/>
<keyword evidence="7" id="KW-0349">Heme</keyword>
<evidence type="ECO:0000256" key="8">
    <source>
        <dbReference type="SAM" id="MobiDB-lite"/>
    </source>
</evidence>
<evidence type="ECO:0000313" key="10">
    <source>
        <dbReference type="EMBL" id="RDI54340.1"/>
    </source>
</evidence>
<evidence type="ECO:0000256" key="2">
    <source>
        <dbReference type="ARBA" id="ARBA00010617"/>
    </source>
</evidence>
<dbReference type="InterPro" id="IPR017972">
    <property type="entry name" value="Cyt_P450_CS"/>
</dbReference>
<sequence>MFTDFHPATVGGIQTSVNSQRRALQRLGHRVTLFTVPGPPSHDPDMRSLTHDPDVFILSGLRGVLVNGYPMVIPTKSNNRFIDGVFAARGPIDVVHGHTTYGVGILGVRAARRHGLPLVQSVHSRDDAFIEHTSPAPYLTALTMRGLHGLFLRGSARAPRLDESRAAYHAWRTVVGHAAAADAVVVPSHHFARRLRAHGLDRPMHVVSNGIDDELLANLGPSGPGPPDNAEDGPEPPHDPEYAEHPRRQTFSTLRHPATTPEAETTVDKPRTGEHPATTGDAAPAPLRALWCGRLSAEKRPLAAVEAVVLAESCELDIYGGGAEFDKVREIADAAGGRIRLHGEVSQAECLAAMREHDVLLFPSSGFDTQGMALLEAVVVGLPVVYCDRDLAESIPEGGGVRTHGPSPTAIAETLRELATDRDRLAEMREKLAVQADTVRQSQQTEKMLEVYEEASARTGPPRPESEIPTAPGALPLLGHSLHVLRDALGFVTSLSPLGEVVRVQLGPRPAYVVTTPELIREVAFGEAGEFHREELREAMHEIIHEASNVLSGTPHELRRRLVAPALRQRRLVEYAGAAADIAERWADGLRAGRSDLMDEAHRVVLDTISATLFTADFSADAKDTIREHIPWLLGQVIQRAALPPAVRRLRPLADRRFRTRAERMRTEIGAVVTEYRRRDSDFHDVLSALIGHTDPETGARLSDEQIIDELLLMLAAGIGSTASTLGWLWHELMRNQEVAARVRAEMDEVVGAGPVRPEHAGALPYLRQVLQETLRMWAPWVSTQTAAAEVRVGAFALPPGATVVFSPYMIHHDARWFPDPETFDPDRWSPGRAEAIDRAAVLPFSVGPRHCPGSNFAMMTIILQTAALLTRWETVPQPGYRVRPSSRDFVAAPARLPVALLRRQAPGT</sequence>
<dbReference type="SUPFAM" id="SSF53756">
    <property type="entry name" value="UDP-Glycosyltransferase/glycogen phosphorylase"/>
    <property type="match status" value="1"/>
</dbReference>
<dbReference type="GO" id="GO:0005506">
    <property type="term" value="F:iron ion binding"/>
    <property type="evidence" value="ECO:0007669"/>
    <property type="project" value="InterPro"/>
</dbReference>
<comment type="similarity">
    <text evidence="2">Belongs to the cytochrome P450 family.</text>
</comment>
<evidence type="ECO:0000313" key="11">
    <source>
        <dbReference type="Proteomes" id="UP000255355"/>
    </source>
</evidence>
<dbReference type="GO" id="GO:0020037">
    <property type="term" value="F:heme binding"/>
    <property type="evidence" value="ECO:0007669"/>
    <property type="project" value="InterPro"/>
</dbReference>
<dbReference type="GO" id="GO:0016705">
    <property type="term" value="F:oxidoreductase activity, acting on paired donors, with incorporation or reduction of molecular oxygen"/>
    <property type="evidence" value="ECO:0007669"/>
    <property type="project" value="InterPro"/>
</dbReference>
<dbReference type="GO" id="GO:0004497">
    <property type="term" value="F:monooxygenase activity"/>
    <property type="evidence" value="ECO:0007669"/>
    <property type="project" value="InterPro"/>
</dbReference>
<keyword evidence="3" id="KW-0328">Glycosyltransferase</keyword>
<dbReference type="AlphaFoldDB" id="A0A370HC28"/>
<dbReference type="PRINTS" id="PR00385">
    <property type="entry name" value="P450"/>
</dbReference>
<evidence type="ECO:0000256" key="6">
    <source>
        <dbReference type="ARBA" id="ARBA00023004"/>
    </source>
</evidence>
<evidence type="ECO:0000256" key="1">
    <source>
        <dbReference type="ARBA" id="ARBA00001971"/>
    </source>
</evidence>
<dbReference type="Pfam" id="PF13439">
    <property type="entry name" value="Glyco_transf_4"/>
    <property type="match status" value="1"/>
</dbReference>
<keyword evidence="4" id="KW-0808">Transferase</keyword>
<protein>
    <submittedName>
        <fullName evidence="10">Cytochrome P450</fullName>
    </submittedName>
</protein>
<comment type="caution">
    <text evidence="10">The sequence shown here is derived from an EMBL/GenBank/DDBJ whole genome shotgun (WGS) entry which is preliminary data.</text>
</comment>
<dbReference type="InterPro" id="IPR001128">
    <property type="entry name" value="Cyt_P450"/>
</dbReference>
<evidence type="ECO:0000259" key="9">
    <source>
        <dbReference type="Pfam" id="PF13439"/>
    </source>
</evidence>
<feature type="compositionally biased region" description="Basic and acidic residues" evidence="8">
    <location>
        <begin position="235"/>
        <end position="247"/>
    </location>
</feature>
<comment type="cofactor">
    <cofactor evidence="1 7">
        <name>heme</name>
        <dbReference type="ChEBI" id="CHEBI:30413"/>
    </cofactor>
</comment>
<feature type="region of interest" description="Disordered" evidence="8">
    <location>
        <begin position="214"/>
        <end position="283"/>
    </location>
</feature>
<dbReference type="Gene3D" id="1.10.630.10">
    <property type="entry name" value="Cytochrome P450"/>
    <property type="match status" value="1"/>
</dbReference>
<dbReference type="Pfam" id="PF13692">
    <property type="entry name" value="Glyco_trans_1_4"/>
    <property type="match status" value="1"/>
</dbReference>
<name>A0A370HC28_9NOCA</name>